<dbReference type="Proteomes" id="UP000263689">
    <property type="component" value="Chromosome"/>
</dbReference>
<evidence type="ECO:0000313" key="1">
    <source>
        <dbReference type="EMBL" id="BAP62629.1"/>
    </source>
</evidence>
<dbReference type="KEGG" id="mmao:MMOS7_05430"/>
<sequence length="101" mass="11694">MVIDNEKHQKIRENIKKLVTNVLNSDEEFKTLLGHAYANLTSKNHKCTNKLLNRLKERYGVDLTGDVDNLRTNYVNKKSKVKTNDDLKNYTNNNAETKIDS</sequence>
<evidence type="ECO:0000313" key="2">
    <source>
        <dbReference type="Proteomes" id="UP000263689"/>
    </source>
</evidence>
<protein>
    <submittedName>
        <fullName evidence="1">Uncharacterized protein</fullName>
    </submittedName>
</protein>
<accession>A0A2Z5PFN2</accession>
<name>A0A2Z5PFN2_METMI</name>
<dbReference type="RefSeq" id="WP_119720725.1">
    <property type="nucleotide sequence ID" value="NZ_AP011528.1"/>
</dbReference>
<gene>
    <name evidence="1" type="ORF">MMOS7_05430</name>
</gene>
<organism evidence="1 2">
    <name type="scientific">Methanococcus maripaludis OS7</name>
    <dbReference type="NCBI Taxonomy" id="637915"/>
    <lineage>
        <taxon>Archaea</taxon>
        <taxon>Methanobacteriati</taxon>
        <taxon>Methanobacteriota</taxon>
        <taxon>Methanomada group</taxon>
        <taxon>Methanococci</taxon>
        <taxon>Methanococcales</taxon>
        <taxon>Methanococcaceae</taxon>
        <taxon>Methanococcus</taxon>
    </lineage>
</organism>
<dbReference type="EMBL" id="AP011528">
    <property type="protein sequence ID" value="BAP62629.1"/>
    <property type="molecule type" value="Genomic_DNA"/>
</dbReference>
<dbReference type="GeneID" id="37875029"/>
<dbReference type="AlphaFoldDB" id="A0A2Z5PFN2"/>
<reference evidence="1 2" key="1">
    <citation type="submission" date="2009-06" db="EMBL/GenBank/DDBJ databases">
        <title>Molecular Evidence for Microbiologically Influenced Corrosion from genome of Methanogen.</title>
        <authorList>
            <person name="Ito N."/>
            <person name="Tsurumaru H."/>
            <person name="Shimizu A."/>
            <person name="Harada T."/>
            <person name="Hosoyama A."/>
            <person name="Horikawa H."/>
            <person name="Wakai S."/>
            <person name="Sasaki K."/>
            <person name="Nishijima K."/>
            <person name="Ataku H."/>
            <person name="Yamazaki J."/>
            <person name="Mise M."/>
            <person name="Yamazaki S."/>
            <person name="Tanikawa S."/>
            <person name="Harayama S."/>
            <person name="Fujita N."/>
        </authorList>
    </citation>
    <scope>NUCLEOTIDE SEQUENCE [LARGE SCALE GENOMIC DNA]</scope>
    <source>
        <strain evidence="2">OS7 ( NBRC 103642)</strain>
    </source>
</reference>
<proteinExistence type="predicted"/>